<keyword evidence="4 7" id="KW-0812">Transmembrane</keyword>
<accession>A0A7M1AZC6</accession>
<dbReference type="Proteomes" id="UP000593910">
    <property type="component" value="Chromosome"/>
</dbReference>
<dbReference type="InterPro" id="IPR003004">
    <property type="entry name" value="GspF/PilC"/>
</dbReference>
<dbReference type="EMBL" id="CP041165">
    <property type="protein sequence ID" value="QOP41722.1"/>
    <property type="molecule type" value="Genomic_DNA"/>
</dbReference>
<dbReference type="Pfam" id="PF00482">
    <property type="entry name" value="T2SSF"/>
    <property type="match status" value="2"/>
</dbReference>
<feature type="transmembrane region" description="Helical" evidence="7">
    <location>
        <begin position="224"/>
        <end position="241"/>
    </location>
</feature>
<evidence type="ECO:0000256" key="4">
    <source>
        <dbReference type="ARBA" id="ARBA00022692"/>
    </source>
</evidence>
<evidence type="ECO:0000313" key="9">
    <source>
        <dbReference type="EMBL" id="QOP41722.1"/>
    </source>
</evidence>
<dbReference type="GO" id="GO:0005886">
    <property type="term" value="C:plasma membrane"/>
    <property type="evidence" value="ECO:0007669"/>
    <property type="project" value="UniProtKB-SubCell"/>
</dbReference>
<feature type="domain" description="Type II secretion system protein GspF" evidence="8">
    <location>
        <begin position="279"/>
        <end position="397"/>
    </location>
</feature>
<feature type="domain" description="Type II secretion system protein GspF" evidence="8">
    <location>
        <begin position="69"/>
        <end position="193"/>
    </location>
</feature>
<keyword evidence="10" id="KW-1185">Reference proteome</keyword>
<dbReference type="PRINTS" id="PR00812">
    <property type="entry name" value="BCTERIALGSPF"/>
</dbReference>
<dbReference type="Gene3D" id="1.20.81.30">
    <property type="entry name" value="Type II secretion system (T2SS), domain F"/>
    <property type="match status" value="2"/>
</dbReference>
<feature type="transmembrane region" description="Helical" evidence="7">
    <location>
        <begin position="169"/>
        <end position="192"/>
    </location>
</feature>
<keyword evidence="3" id="KW-1003">Cell membrane</keyword>
<evidence type="ECO:0000313" key="10">
    <source>
        <dbReference type="Proteomes" id="UP000593910"/>
    </source>
</evidence>
<organism evidence="9 10">
    <name type="scientific">Sulfurimonas marina</name>
    <dbReference type="NCBI Taxonomy" id="2590551"/>
    <lineage>
        <taxon>Bacteria</taxon>
        <taxon>Pseudomonadati</taxon>
        <taxon>Campylobacterota</taxon>
        <taxon>Epsilonproteobacteria</taxon>
        <taxon>Campylobacterales</taxon>
        <taxon>Sulfurimonadaceae</taxon>
        <taxon>Sulfurimonas</taxon>
    </lineage>
</organism>
<name>A0A7M1AZC6_9BACT</name>
<feature type="transmembrane region" description="Helical" evidence="7">
    <location>
        <begin position="378"/>
        <end position="399"/>
    </location>
</feature>
<gene>
    <name evidence="9" type="ORF">FJR03_08220</name>
</gene>
<reference evidence="9 10" key="1">
    <citation type="submission" date="2019-06" db="EMBL/GenBank/DDBJ databases">
        <title>Sulfurimonas gotlandica sp. nov., a chemoautotrophic and psychrotolerant epsilonproteobacterium isolated from a pelagic redoxcline, and an emended description of the genus Sulfurimonas.</title>
        <authorList>
            <person name="Wang S."/>
            <person name="Jiang L."/>
            <person name="Shao Z."/>
        </authorList>
    </citation>
    <scope>NUCLEOTIDE SEQUENCE [LARGE SCALE GENOMIC DNA]</scope>
    <source>
        <strain evidence="9 10">B2</strain>
    </source>
</reference>
<dbReference type="AlphaFoldDB" id="A0A7M1AZC6"/>
<protein>
    <submittedName>
        <fullName evidence="9">Type II secretion system F family protein</fullName>
    </submittedName>
</protein>
<evidence type="ECO:0000259" key="8">
    <source>
        <dbReference type="Pfam" id="PF00482"/>
    </source>
</evidence>
<dbReference type="PANTHER" id="PTHR30012">
    <property type="entry name" value="GENERAL SECRETION PATHWAY PROTEIN"/>
    <property type="match status" value="1"/>
</dbReference>
<keyword evidence="5 7" id="KW-1133">Transmembrane helix</keyword>
<evidence type="ECO:0000256" key="6">
    <source>
        <dbReference type="ARBA" id="ARBA00023136"/>
    </source>
</evidence>
<dbReference type="InterPro" id="IPR018076">
    <property type="entry name" value="T2SS_GspF_dom"/>
</dbReference>
<dbReference type="InterPro" id="IPR042094">
    <property type="entry name" value="T2SS_GspF_sf"/>
</dbReference>
<comment type="subcellular location">
    <subcellularLocation>
        <location evidence="1">Cell membrane</location>
        <topology evidence="1">Multi-pass membrane protein</topology>
    </subcellularLocation>
</comment>
<dbReference type="PANTHER" id="PTHR30012:SF0">
    <property type="entry name" value="TYPE II SECRETION SYSTEM PROTEIN F-RELATED"/>
    <property type="match status" value="1"/>
</dbReference>
<evidence type="ECO:0000256" key="2">
    <source>
        <dbReference type="ARBA" id="ARBA00005745"/>
    </source>
</evidence>
<evidence type="ECO:0000256" key="1">
    <source>
        <dbReference type="ARBA" id="ARBA00004651"/>
    </source>
</evidence>
<proteinExistence type="inferred from homology"/>
<comment type="similarity">
    <text evidence="2">Belongs to the GSP F family.</text>
</comment>
<keyword evidence="6 7" id="KW-0472">Membrane</keyword>
<dbReference type="RefSeq" id="WP_193113041.1">
    <property type="nucleotide sequence ID" value="NZ_CP041165.1"/>
</dbReference>
<dbReference type="KEGG" id="smax:FJR03_08220"/>
<evidence type="ECO:0000256" key="5">
    <source>
        <dbReference type="ARBA" id="ARBA00022989"/>
    </source>
</evidence>
<sequence>MIFKYKGIDKTGKNVTDRVEAATLEEVKAKLKATGIIYSDIKEDSLPFYEKFKIKKRYKISSKELALLARELSMYIRSGMSIVSALKIVQTHYAKNKKIKLFLTTVNTHLDEGENFYSALSSQDVVELPEFFVESIRVSEDGGILDEVLMELSRFLKEQDKIAKEIKGAFAYPSFMIIISLVMIAFMLTYVVPQITGIFESMDQELPTPTKVVIGLGDFFSENFQMILALIFIFTALFVTLKKKIYSFAYFVDKLLLKVPLFGTIILKSELARFSYIASLLTRSGVVFVQTINMSANILSNKVIKELFIDASKKVVEGKLLSHALYNANVQLDDAFVQAIALGEETSEIESVLTNVSELYFEENRDKISLLLTLLEPALMLFVGGSIGFIVAAMLLPIFSMSIQ</sequence>
<evidence type="ECO:0000256" key="7">
    <source>
        <dbReference type="SAM" id="Phobius"/>
    </source>
</evidence>
<evidence type="ECO:0000256" key="3">
    <source>
        <dbReference type="ARBA" id="ARBA00022475"/>
    </source>
</evidence>